<dbReference type="BRENDA" id="3.1.21.4">
    <property type="organism ID" value="3359"/>
</dbReference>
<reference evidence="1" key="1">
    <citation type="journal article" date="2005" name="J. Biol. Chem.">
        <title>Mva1269I: a monomeric type IIS restriction endonuclease from Micrococcus varians with two EcoRI- and FokI-like catalytic domains.</title>
        <authorList>
            <person name="Armalyte E."/>
            <person name="Bujnicki J.M."/>
            <person name="Giedriene J."/>
            <person name="Gasiunas G."/>
            <person name="Kosinski J."/>
            <person name="Lubys A."/>
        </authorList>
    </citation>
    <scope>NUCLEOTIDE SEQUENCE</scope>
    <source>
        <strain evidence="1">RFL1269</strain>
    </source>
</reference>
<dbReference type="REBASE" id="1992">
    <property type="entry name" value="Mva1269I"/>
</dbReference>
<keyword evidence="1" id="KW-0378">Hydrolase</keyword>
<keyword evidence="1" id="KW-0255">Endonuclease</keyword>
<evidence type="ECO:0000313" key="1">
    <source>
        <dbReference type="EMBL" id="AAY97906.1"/>
    </source>
</evidence>
<dbReference type="EMBL" id="DQ074451">
    <property type="protein sequence ID" value="AAY97906.1"/>
    <property type="molecule type" value="Genomic_DNA"/>
</dbReference>
<gene>
    <name evidence="1" type="ORF">mva1269I</name>
</gene>
<accession>Q2QHU9</accession>
<dbReference type="GO" id="GO:0004519">
    <property type="term" value="F:endonuclease activity"/>
    <property type="evidence" value="ECO:0007669"/>
    <property type="project" value="UniProtKB-KW"/>
</dbReference>
<sequence>MYLNTAVFNIYGDNIVECSRAFHYILEGFKLANISITQEYDLQNITTPKFCIYTDKFRYIFIFIPGTSASRWNKDIYKELVLNNGGPLKEGADAIITRIFSEDSELVLASMEFSAALPAGNNTWQRSGRAYSLTAANIPYFYIVQLGGKEIKKGKDGKSDKFATRLPNPALSLSFTLNTIKKPAPSLIVYDQAPEADSAISDLYSNCYGIDDFSLYLFKLITEENNLHELKNIYNKNVEFLQLRSVDEKGKNFSGKDYKYIFEHKDPYKGLTEVVKERKIPWKKKTATKTFENFPLRNQAPIFRLIDFLSTKSYGIVSKDSLPLTFIPSEHRVEVANYICNQLYIDKVSDEFVKWIYKKEDLAICIINGFKPGGDDSRPDRGLPPFTKMLTNLDILTLMFGPAPPTQWDYLDSDPEKLNKTNGLWQSIFAFSDAILVDSSTRDNNKFVYNAYLKEHWVVQREKKESNTPISYFPKSVGEHDVDTSLHILFTYIGKHFESACNPPGGDWSGVSLLKNNIEYRWTSMYRVSQDGTKRPDHIYQLVYNSTDTLLLIESKGIKNDLLKSKEANVGIGMINYLKNLMARDYTAVKKDGEWKNIHGQMTLDKFLTFSAVAYLFTTDFDNEYTSAAELLVHSNTQLAFALEIKEKNSVMHIFTANTVAYNFAEYLLETMRNSHLPLKIYKPI</sequence>
<proteinExistence type="predicted"/>
<keyword evidence="1" id="KW-0540">Nuclease</keyword>
<name>Q2QHU9_KOCVA</name>
<organism evidence="1">
    <name type="scientific">Kocuria varians</name>
    <name type="common">Micrococcus varians</name>
    <dbReference type="NCBI Taxonomy" id="1272"/>
    <lineage>
        <taxon>Bacteria</taxon>
        <taxon>Bacillati</taxon>
        <taxon>Actinomycetota</taxon>
        <taxon>Actinomycetes</taxon>
        <taxon>Micrococcales</taxon>
        <taxon>Micrococcaceae</taxon>
        <taxon>Kocuria</taxon>
    </lineage>
</organism>
<dbReference type="AlphaFoldDB" id="Q2QHU9"/>
<protein>
    <submittedName>
        <fullName evidence="1">Mva1269I restriction endonuclease</fullName>
    </submittedName>
</protein>